<organism evidence="2 3">
    <name type="scientific">Streptomyces ipomoeae 91-03</name>
    <dbReference type="NCBI Taxonomy" id="698759"/>
    <lineage>
        <taxon>Bacteria</taxon>
        <taxon>Bacillati</taxon>
        <taxon>Actinomycetota</taxon>
        <taxon>Actinomycetes</taxon>
        <taxon>Kitasatosporales</taxon>
        <taxon>Streptomycetaceae</taxon>
        <taxon>Streptomyces</taxon>
    </lineage>
</organism>
<reference evidence="2 3" key="1">
    <citation type="submission" date="2012-11" db="EMBL/GenBank/DDBJ databases">
        <authorList>
            <person name="Huguet-Tapia J.C."/>
            <person name="Durkin A.S."/>
            <person name="Pettis G.S."/>
            <person name="Badger J.H."/>
        </authorList>
    </citation>
    <scope>NUCLEOTIDE SEQUENCE [LARGE SCALE GENOMIC DNA]</scope>
    <source>
        <strain evidence="2 3">91-03</strain>
    </source>
</reference>
<protein>
    <submittedName>
        <fullName evidence="2">Uncharacterized protein</fullName>
    </submittedName>
</protein>
<keyword evidence="1" id="KW-0472">Membrane</keyword>
<feature type="transmembrane region" description="Helical" evidence="1">
    <location>
        <begin position="50"/>
        <end position="70"/>
    </location>
</feature>
<dbReference type="AlphaFoldDB" id="L1L164"/>
<dbReference type="EMBL" id="AEJC01000191">
    <property type="protein sequence ID" value="EKX66796.1"/>
    <property type="molecule type" value="Genomic_DNA"/>
</dbReference>
<evidence type="ECO:0000313" key="2">
    <source>
        <dbReference type="EMBL" id="EKX66796.1"/>
    </source>
</evidence>
<gene>
    <name evidence="2" type="ORF">STRIP9103_05331</name>
</gene>
<evidence type="ECO:0000313" key="3">
    <source>
        <dbReference type="Proteomes" id="UP000010411"/>
    </source>
</evidence>
<keyword evidence="1" id="KW-1133">Transmembrane helix</keyword>
<proteinExistence type="predicted"/>
<accession>L1L164</accession>
<name>L1L164_9ACTN</name>
<evidence type="ECO:0000256" key="1">
    <source>
        <dbReference type="SAM" id="Phobius"/>
    </source>
</evidence>
<sequence length="129" mass="13469">MACGGCALSAVGALTATLVWSSSPRTRRHMGGGFEGEGTDYTVLVTELPLVIAAGAAVPAVACLLLTWAVGRRRRVGAPIWGRQRGMSTLELERRVLGFCRAGATGVPLPWKLGPGAAVPRQTVSRRTA</sequence>
<dbReference type="PATRIC" id="fig|698759.3.peg.2604"/>
<comment type="caution">
    <text evidence="2">The sequence shown here is derived from an EMBL/GenBank/DDBJ whole genome shotgun (WGS) entry which is preliminary data.</text>
</comment>
<keyword evidence="3" id="KW-1185">Reference proteome</keyword>
<dbReference type="Proteomes" id="UP000010411">
    <property type="component" value="Unassembled WGS sequence"/>
</dbReference>
<keyword evidence="1" id="KW-0812">Transmembrane</keyword>